<accession>A0A919S9E6</accession>
<proteinExistence type="predicted"/>
<gene>
    <name evidence="1" type="ORF">Aau02nite_30900</name>
</gene>
<name>A0A919S9E6_9ACTN</name>
<dbReference type="EMBL" id="BOQL01000025">
    <property type="protein sequence ID" value="GIM68280.1"/>
    <property type="molecule type" value="Genomic_DNA"/>
</dbReference>
<dbReference type="AlphaFoldDB" id="A0A919S9E6"/>
<reference evidence="1" key="1">
    <citation type="submission" date="2021-03" db="EMBL/GenBank/DDBJ databases">
        <title>Whole genome shotgun sequence of Actinoplanes auranticolor NBRC 12245.</title>
        <authorList>
            <person name="Komaki H."/>
            <person name="Tamura T."/>
        </authorList>
    </citation>
    <scope>NUCLEOTIDE SEQUENCE</scope>
    <source>
        <strain evidence="1">NBRC 12245</strain>
    </source>
</reference>
<organism evidence="1 2">
    <name type="scientific">Actinoplanes auranticolor</name>
    <dbReference type="NCBI Taxonomy" id="47988"/>
    <lineage>
        <taxon>Bacteria</taxon>
        <taxon>Bacillati</taxon>
        <taxon>Actinomycetota</taxon>
        <taxon>Actinomycetes</taxon>
        <taxon>Micromonosporales</taxon>
        <taxon>Micromonosporaceae</taxon>
        <taxon>Actinoplanes</taxon>
    </lineage>
</organism>
<dbReference type="Proteomes" id="UP000681340">
    <property type="component" value="Unassembled WGS sequence"/>
</dbReference>
<evidence type="ECO:0000313" key="2">
    <source>
        <dbReference type="Proteomes" id="UP000681340"/>
    </source>
</evidence>
<keyword evidence="2" id="KW-1185">Reference proteome</keyword>
<evidence type="ECO:0000313" key="1">
    <source>
        <dbReference type="EMBL" id="GIM68280.1"/>
    </source>
</evidence>
<protein>
    <submittedName>
        <fullName evidence="1">Uncharacterized protein</fullName>
    </submittedName>
</protein>
<comment type="caution">
    <text evidence="1">The sequence shown here is derived from an EMBL/GenBank/DDBJ whole genome shotgun (WGS) entry which is preliminary data.</text>
</comment>
<sequence length="99" mass="10099">MSRGAEGSTPAIVPDAGPIVLIAAGSSHTSPAGNMDALPLRLGFRSGERLVTVRPFGHLGGVVHITWRSDQGFPPAASVKVFAAHPSVTPGQVLPVAQP</sequence>